<dbReference type="SMART" id="SM00325">
    <property type="entry name" value="RhoGEF"/>
    <property type="match status" value="1"/>
</dbReference>
<keyword evidence="4" id="KW-1185">Reference proteome</keyword>
<reference evidence="3 4" key="3">
    <citation type="journal article" date="2015" name="Genome Announc.">
        <title>Draft Genome Sequence of the Archiascomycetous Yeast Saitoella complicata.</title>
        <authorList>
            <person name="Yamauchi K."/>
            <person name="Kondo S."/>
            <person name="Hamamoto M."/>
            <person name="Takahashi Y."/>
            <person name="Ogura Y."/>
            <person name="Hayashi T."/>
            <person name="Nishida H."/>
        </authorList>
    </citation>
    <scope>NUCLEOTIDE SEQUENCE [LARGE SCALE GENOMIC DNA]</scope>
    <source>
        <strain evidence="3 4">NRRL Y-17804</strain>
    </source>
</reference>
<sequence length="454" mass="50674">MSTPPTLPLHRSPHVRRSKPLPATPPRGPRSRPVTHYGGPLPPSPMSPESRRLTIDTNTNSAFRQSAKHNMPVPVHRDSGVCTSPIDALDIIDEYGDDECLRGSDGLSYPSTPVIDQGSLHKRAVSDSSSLQSGPPPPIPPKSIMHEREAITREILTSEESYYIELRGIHIDIVKPMQENAHKTGLLRDVERGFACLEQMIRFHAQLLTALRSTFTPIQELCDHLPRLAALYTPYILLLPTLQYCTANLQTSTTSNLTPSTRLLAPFQRLTRYPLLLSRLLLVTPPHLSNDAWRTVREAYSAAKAACEDVQNAKAQEEEYQNLRQVERKLTPFDFVLAVRKRRRIIFDAGVKLKFEKKGLTLFGKDVSKGWCVLCNDGIVIWGAQSTSSEKGAGPQWKALGGVERVVNSRRAEKDGWVEVASQDVKTGEIGVRWVKKEGTDRGWMDVWLQGGLS</sequence>
<dbReference type="PROSITE" id="PS50010">
    <property type="entry name" value="DH_2"/>
    <property type="match status" value="1"/>
</dbReference>
<organism evidence="3 4">
    <name type="scientific">Saitoella complicata (strain BCRC 22490 / CBS 7301 / JCM 7358 / NBRC 10748 / NRRL Y-17804)</name>
    <dbReference type="NCBI Taxonomy" id="698492"/>
    <lineage>
        <taxon>Eukaryota</taxon>
        <taxon>Fungi</taxon>
        <taxon>Dikarya</taxon>
        <taxon>Ascomycota</taxon>
        <taxon>Taphrinomycotina</taxon>
        <taxon>Taphrinomycotina incertae sedis</taxon>
        <taxon>Saitoella</taxon>
    </lineage>
</organism>
<dbReference type="GO" id="GO:0005085">
    <property type="term" value="F:guanyl-nucleotide exchange factor activity"/>
    <property type="evidence" value="ECO:0007669"/>
    <property type="project" value="InterPro"/>
</dbReference>
<dbReference type="PANTHER" id="PTHR12673:SF159">
    <property type="entry name" value="LD03170P"/>
    <property type="match status" value="1"/>
</dbReference>
<evidence type="ECO:0000313" key="3">
    <source>
        <dbReference type="EMBL" id="GAO47809.1"/>
    </source>
</evidence>
<dbReference type="PANTHER" id="PTHR12673">
    <property type="entry name" value="FACIOGENITAL DYSPLASIA PROTEIN"/>
    <property type="match status" value="1"/>
</dbReference>
<dbReference type="Pfam" id="PF00621">
    <property type="entry name" value="RhoGEF"/>
    <property type="match status" value="1"/>
</dbReference>
<accession>A0A0E9ND89</accession>
<dbReference type="InterPro" id="IPR051092">
    <property type="entry name" value="FYVE_RhoGEF_PH"/>
</dbReference>
<dbReference type="Proteomes" id="UP000033140">
    <property type="component" value="Unassembled WGS sequence"/>
</dbReference>
<dbReference type="Gene3D" id="1.20.900.10">
    <property type="entry name" value="Dbl homology (DH) domain"/>
    <property type="match status" value="1"/>
</dbReference>
<comment type="caution">
    <text evidence="3">The sequence shown here is derived from an EMBL/GenBank/DDBJ whole genome shotgun (WGS) entry which is preliminary data.</text>
</comment>
<evidence type="ECO:0000256" key="1">
    <source>
        <dbReference type="SAM" id="MobiDB-lite"/>
    </source>
</evidence>
<dbReference type="InterPro" id="IPR035899">
    <property type="entry name" value="DBL_dom_sf"/>
</dbReference>
<feature type="domain" description="DH" evidence="2">
    <location>
        <begin position="147"/>
        <end position="313"/>
    </location>
</feature>
<gene>
    <name evidence="3" type="ORF">G7K_2007-t1</name>
</gene>
<evidence type="ECO:0000259" key="2">
    <source>
        <dbReference type="PROSITE" id="PS50010"/>
    </source>
</evidence>
<feature type="region of interest" description="Disordered" evidence="1">
    <location>
        <begin position="1"/>
        <end position="58"/>
    </location>
</feature>
<reference evidence="3 4" key="2">
    <citation type="journal article" date="2014" name="J. Gen. Appl. Microbiol.">
        <title>The early diverging ascomycetous budding yeast Saitoella complicata has three histone deacetylases belonging to the Clr6, Hos2, and Rpd3 lineages.</title>
        <authorList>
            <person name="Nishida H."/>
            <person name="Matsumoto T."/>
            <person name="Kondo S."/>
            <person name="Hamamoto M."/>
            <person name="Yoshikawa H."/>
        </authorList>
    </citation>
    <scope>NUCLEOTIDE SEQUENCE [LARGE SCALE GENOMIC DNA]</scope>
    <source>
        <strain evidence="3 4">NRRL Y-17804</strain>
    </source>
</reference>
<feature type="region of interest" description="Disordered" evidence="1">
    <location>
        <begin position="120"/>
        <end position="143"/>
    </location>
</feature>
<name>A0A0E9ND89_SAICN</name>
<protein>
    <recommendedName>
        <fullName evidence="2">DH domain-containing protein</fullName>
    </recommendedName>
</protein>
<dbReference type="InterPro" id="IPR000219">
    <property type="entry name" value="DH_dom"/>
</dbReference>
<proteinExistence type="predicted"/>
<reference evidence="3 4" key="1">
    <citation type="journal article" date="2011" name="J. Gen. Appl. Microbiol.">
        <title>Draft genome sequencing of the enigmatic yeast Saitoella complicata.</title>
        <authorList>
            <person name="Nishida H."/>
            <person name="Hamamoto M."/>
            <person name="Sugiyama J."/>
        </authorList>
    </citation>
    <scope>NUCLEOTIDE SEQUENCE [LARGE SCALE GENOMIC DNA]</scope>
    <source>
        <strain evidence="3 4">NRRL Y-17804</strain>
    </source>
</reference>
<dbReference type="SUPFAM" id="SSF48065">
    <property type="entry name" value="DBL homology domain (DH-domain)"/>
    <property type="match status" value="1"/>
</dbReference>
<evidence type="ECO:0000313" key="4">
    <source>
        <dbReference type="Proteomes" id="UP000033140"/>
    </source>
</evidence>
<dbReference type="GO" id="GO:0005737">
    <property type="term" value="C:cytoplasm"/>
    <property type="evidence" value="ECO:0007669"/>
    <property type="project" value="TreeGrafter"/>
</dbReference>
<dbReference type="EMBL" id="BACD03000011">
    <property type="protein sequence ID" value="GAO47809.1"/>
    <property type="molecule type" value="Genomic_DNA"/>
</dbReference>
<dbReference type="AlphaFoldDB" id="A0A0E9ND89"/>